<dbReference type="Proteomes" id="UP001196413">
    <property type="component" value="Unassembled WGS sequence"/>
</dbReference>
<dbReference type="SUPFAM" id="SSF55797">
    <property type="entry name" value="PR-1-like"/>
    <property type="match status" value="2"/>
</dbReference>
<keyword evidence="4" id="KW-1185">Reference proteome</keyword>
<evidence type="ECO:0000259" key="2">
    <source>
        <dbReference type="SMART" id="SM00198"/>
    </source>
</evidence>
<dbReference type="PANTHER" id="PTHR10334">
    <property type="entry name" value="CYSTEINE-RICH SECRETORY PROTEIN-RELATED"/>
    <property type="match status" value="1"/>
</dbReference>
<feature type="domain" description="SCP" evidence="2">
    <location>
        <begin position="245"/>
        <end position="400"/>
    </location>
</feature>
<evidence type="ECO:0000313" key="4">
    <source>
        <dbReference type="Proteomes" id="UP001196413"/>
    </source>
</evidence>
<dbReference type="InterPro" id="IPR014044">
    <property type="entry name" value="CAP_dom"/>
</dbReference>
<dbReference type="InterPro" id="IPR035940">
    <property type="entry name" value="CAP_sf"/>
</dbReference>
<protein>
    <recommendedName>
        <fullName evidence="2">SCP domain-containing protein</fullName>
    </recommendedName>
</protein>
<feature type="chain" id="PRO_5042269508" description="SCP domain-containing protein" evidence="1">
    <location>
        <begin position="27"/>
        <end position="430"/>
    </location>
</feature>
<dbReference type="AlphaFoldDB" id="A0AAD5MYE4"/>
<organism evidence="3 4">
    <name type="scientific">Parelaphostrongylus tenuis</name>
    <name type="common">Meningeal worm</name>
    <dbReference type="NCBI Taxonomy" id="148309"/>
    <lineage>
        <taxon>Eukaryota</taxon>
        <taxon>Metazoa</taxon>
        <taxon>Ecdysozoa</taxon>
        <taxon>Nematoda</taxon>
        <taxon>Chromadorea</taxon>
        <taxon>Rhabditida</taxon>
        <taxon>Rhabditina</taxon>
        <taxon>Rhabditomorpha</taxon>
        <taxon>Strongyloidea</taxon>
        <taxon>Metastrongylidae</taxon>
        <taxon>Parelaphostrongylus</taxon>
    </lineage>
</organism>
<accession>A0AAD5MYE4</accession>
<evidence type="ECO:0000313" key="3">
    <source>
        <dbReference type="EMBL" id="KAJ1357277.1"/>
    </source>
</evidence>
<keyword evidence="1" id="KW-0732">Signal</keyword>
<sequence length="430" mass="49147">MQENITLKMVQLWLLFTTYVFVVLDAAMCPDRDNTDEMRDLYLKYHNDKRSRLAKGKERDLHRRLGPAKNIYKLSWSCELEKIAKELAQGCGYDFTRHRSYGQNRETFYGSYGVTTFDVKNHIKQALDKWWGKVKKSYVHQDNKYDSSLFEFSNMAHYKNTELGCAHVICEDPSFSKLQVLCVYKRLSYLGNSIMWRNGKYCRVGNDCTVFPNSRCEDGLCVRPDEQPDSGASQICRSNGVMTDAVRNAFLDMHNFYRSIVATGRAVDKIDKRAPKAAAMPKLKYSCELEQSATYHAGFCKFSHSKADDVGENLYTNDTPGFDKRTIAEIATERWFEELEDYGVGKANILTQQLFNRTGQIGPYTQLVWQGTRHVGCGIRDCHSSTLVVCQYKNAGNVLDNKIYEIGRPCSKCAAREQCTPVEGLCISRA</sequence>
<dbReference type="Gene3D" id="3.40.33.10">
    <property type="entry name" value="CAP"/>
    <property type="match status" value="2"/>
</dbReference>
<reference evidence="3" key="1">
    <citation type="submission" date="2021-06" db="EMBL/GenBank/DDBJ databases">
        <title>Parelaphostrongylus tenuis whole genome reference sequence.</title>
        <authorList>
            <person name="Garwood T.J."/>
            <person name="Larsen P.A."/>
            <person name="Fountain-Jones N.M."/>
            <person name="Garbe J.R."/>
            <person name="Macchietto M.G."/>
            <person name="Kania S.A."/>
            <person name="Gerhold R.W."/>
            <person name="Richards J.E."/>
            <person name="Wolf T.M."/>
        </authorList>
    </citation>
    <scope>NUCLEOTIDE SEQUENCE</scope>
    <source>
        <strain evidence="3">MNPRO001-30</strain>
        <tissue evidence="3">Meninges</tissue>
    </source>
</reference>
<comment type="caution">
    <text evidence="3">The sequence shown here is derived from an EMBL/GenBank/DDBJ whole genome shotgun (WGS) entry which is preliminary data.</text>
</comment>
<dbReference type="Pfam" id="PF00188">
    <property type="entry name" value="CAP"/>
    <property type="match status" value="2"/>
</dbReference>
<dbReference type="PRINTS" id="PR00837">
    <property type="entry name" value="V5TPXLIKE"/>
</dbReference>
<feature type="signal peptide" evidence="1">
    <location>
        <begin position="1"/>
        <end position="26"/>
    </location>
</feature>
<dbReference type="CDD" id="cd05380">
    <property type="entry name" value="CAP_euk"/>
    <property type="match status" value="2"/>
</dbReference>
<evidence type="ECO:0000256" key="1">
    <source>
        <dbReference type="SAM" id="SignalP"/>
    </source>
</evidence>
<name>A0AAD5MYE4_PARTN</name>
<dbReference type="InterPro" id="IPR001283">
    <property type="entry name" value="CRISP-related"/>
</dbReference>
<gene>
    <name evidence="3" type="ORF">KIN20_015395</name>
</gene>
<feature type="domain" description="SCP" evidence="2">
    <location>
        <begin position="37"/>
        <end position="191"/>
    </location>
</feature>
<dbReference type="EMBL" id="JAHQIW010003083">
    <property type="protein sequence ID" value="KAJ1357277.1"/>
    <property type="molecule type" value="Genomic_DNA"/>
</dbReference>
<dbReference type="SMART" id="SM00198">
    <property type="entry name" value="SCP"/>
    <property type="match status" value="2"/>
</dbReference>
<proteinExistence type="predicted"/>